<dbReference type="CDD" id="cd00431">
    <property type="entry name" value="cysteine_hydrolases"/>
    <property type="match status" value="1"/>
</dbReference>
<dbReference type="Pfam" id="PF00857">
    <property type="entry name" value="Isochorismatase"/>
    <property type="match status" value="1"/>
</dbReference>
<sequence>MGSETKMVDLLKAEIPFEQEENLLLLPEVESGKAVGLVLVDILNGFCTVGAGNLAPTEPNRQISAMVEAAARLSKVFCERKWPVFVLLDSHHPNKPEPPYPPHCLIGSGEEDLVPALKWLETDPSVTIKRKDCFDGFIGSMEMDGTNAFVEWVKTNEIKIVLVVGICTDICVLDFVCSTLSARNIGLVPPLEDVVVYSGGCATFDFPIDVARNVKGTLAHPQELMHHVGLYMAKGRGARIVQKVSLGSSEELRSGHIQHI</sequence>
<evidence type="ECO:0000313" key="4">
    <source>
        <dbReference type="RefSeq" id="XP_008810766.1"/>
    </source>
</evidence>
<keyword evidence="3" id="KW-1185">Reference proteome</keyword>
<protein>
    <submittedName>
        <fullName evidence="4">Nicotinamidase 1-like</fullName>
    </submittedName>
</protein>
<feature type="domain" description="Isochorismatase-like" evidence="2">
    <location>
        <begin position="37"/>
        <end position="202"/>
    </location>
</feature>
<dbReference type="InterPro" id="IPR044717">
    <property type="entry name" value="NIC1"/>
</dbReference>
<dbReference type="PANTHER" id="PTHR47297">
    <property type="match status" value="1"/>
</dbReference>
<comment type="similarity">
    <text evidence="1">Belongs to the isochorismatase family.</text>
</comment>
<evidence type="ECO:0000259" key="2">
    <source>
        <dbReference type="Pfam" id="PF00857"/>
    </source>
</evidence>
<proteinExistence type="inferred from homology"/>
<dbReference type="GO" id="GO:0008936">
    <property type="term" value="F:nicotinamidase activity"/>
    <property type="evidence" value="ECO:0007669"/>
    <property type="project" value="InterPro"/>
</dbReference>
<dbReference type="Gene3D" id="3.40.50.850">
    <property type="entry name" value="Isochorismatase-like"/>
    <property type="match status" value="1"/>
</dbReference>
<reference evidence="4" key="1">
    <citation type="submission" date="2025-08" db="UniProtKB">
        <authorList>
            <consortium name="RefSeq"/>
        </authorList>
    </citation>
    <scope>IDENTIFICATION</scope>
    <source>
        <tissue evidence="4">Young leaves</tissue>
    </source>
</reference>
<name>A0A8B7D0Y9_PHODC</name>
<dbReference type="PANTHER" id="PTHR47297:SF2">
    <property type="entry name" value="OS02G0606800 PROTEIN"/>
    <property type="match status" value="1"/>
</dbReference>
<dbReference type="OrthoDB" id="2013482at2759"/>
<dbReference type="InterPro" id="IPR036380">
    <property type="entry name" value="Isochorismatase-like_sf"/>
</dbReference>
<dbReference type="InterPro" id="IPR000868">
    <property type="entry name" value="Isochorismatase-like_dom"/>
</dbReference>
<accession>A0A8B7D0Y9</accession>
<dbReference type="AlphaFoldDB" id="A0A8B7D0Y9"/>
<dbReference type="KEGG" id="pda:103722104"/>
<dbReference type="GO" id="GO:0019365">
    <property type="term" value="P:pyridine nucleotide salvage"/>
    <property type="evidence" value="ECO:0007669"/>
    <property type="project" value="InterPro"/>
</dbReference>
<gene>
    <name evidence="4" type="primary">LOC103722104</name>
</gene>
<dbReference type="Proteomes" id="UP000228380">
    <property type="component" value="Unplaced"/>
</dbReference>
<evidence type="ECO:0000256" key="1">
    <source>
        <dbReference type="ARBA" id="ARBA00006336"/>
    </source>
</evidence>
<organism evidence="3 4">
    <name type="scientific">Phoenix dactylifera</name>
    <name type="common">Date palm</name>
    <dbReference type="NCBI Taxonomy" id="42345"/>
    <lineage>
        <taxon>Eukaryota</taxon>
        <taxon>Viridiplantae</taxon>
        <taxon>Streptophyta</taxon>
        <taxon>Embryophyta</taxon>
        <taxon>Tracheophyta</taxon>
        <taxon>Spermatophyta</taxon>
        <taxon>Magnoliopsida</taxon>
        <taxon>Liliopsida</taxon>
        <taxon>Arecaceae</taxon>
        <taxon>Coryphoideae</taxon>
        <taxon>Phoeniceae</taxon>
        <taxon>Phoenix</taxon>
    </lineage>
</organism>
<dbReference type="RefSeq" id="XP_008810766.1">
    <property type="nucleotide sequence ID" value="XM_008812544.3"/>
</dbReference>
<dbReference type="GeneID" id="103722104"/>
<evidence type="ECO:0000313" key="3">
    <source>
        <dbReference type="Proteomes" id="UP000228380"/>
    </source>
</evidence>
<dbReference type="SUPFAM" id="SSF52499">
    <property type="entry name" value="Isochorismatase-like hydrolases"/>
    <property type="match status" value="1"/>
</dbReference>